<dbReference type="InterPro" id="IPR042098">
    <property type="entry name" value="TauD-like_sf"/>
</dbReference>
<dbReference type="InterPro" id="IPR050411">
    <property type="entry name" value="AlphaKG_dependent_hydroxylases"/>
</dbReference>
<organism evidence="6">
    <name type="scientific">Chaetoceros debilis</name>
    <dbReference type="NCBI Taxonomy" id="122233"/>
    <lineage>
        <taxon>Eukaryota</taxon>
        <taxon>Sar</taxon>
        <taxon>Stramenopiles</taxon>
        <taxon>Ochrophyta</taxon>
        <taxon>Bacillariophyta</taxon>
        <taxon>Coscinodiscophyceae</taxon>
        <taxon>Chaetocerotophycidae</taxon>
        <taxon>Chaetocerotales</taxon>
        <taxon>Chaetocerotaceae</taxon>
        <taxon>Chaetoceros</taxon>
    </lineage>
</organism>
<keyword evidence="2" id="KW-0045">Antibiotic biosynthesis</keyword>
<name>A0A7S3QJB5_9STRA</name>
<feature type="compositionally biased region" description="Basic and acidic residues" evidence="3">
    <location>
        <begin position="382"/>
        <end position="392"/>
    </location>
</feature>
<accession>A0A7S3QJB5</accession>
<keyword evidence="4" id="KW-0472">Membrane</keyword>
<proteinExistence type="predicted"/>
<gene>
    <name evidence="6" type="ORF">CDEB00056_LOCUS24172</name>
</gene>
<evidence type="ECO:0000256" key="3">
    <source>
        <dbReference type="SAM" id="MobiDB-lite"/>
    </source>
</evidence>
<feature type="transmembrane region" description="Helical" evidence="4">
    <location>
        <begin position="280"/>
        <end position="298"/>
    </location>
</feature>
<sequence>MSTLRKEECYALDDINVSFLDKTKQTLPLVLTPRFDDSLEFLCKWAEANRPWVEEQVLQYGAVLIRGFQVGSAPAFEKAIVSLQPNLCNSYRGTSPRSLMEGTQYAFSAADVPVNYPIAQHIEMSFLNAPPQQIYFGCLKESKSAVGGETSLCDFRKIHHELSPALRNKLITKKIKYQRTHSKVGERFTCDVGAMLSWVDLFKTSDKRKVEKICKDEDAPTVQWIGANQDTFLQEWEDDPFQLHPVTREHVWFNHTQVFHWTTFPCELWYACCRVRDIRLFLHFVFVSIYNVVIYGLLGYKMALNSTFGDGEPISFQEMNEIRDVIHKNMVFSRWSKGDILCIDNFSTSHGRQPTYDKGRKVIVSWSHLLDKHSPSLPPRSSEGHNQRLKDKQSLKEDYNLPELSAVTPATSPESTLTDTEVAGLQSGILDLLRKDVLQSEADKKSRFEGHKRHLSCPTLLQADSDFWKKIQ</sequence>
<dbReference type="GO" id="GO:0017000">
    <property type="term" value="P:antibiotic biosynthetic process"/>
    <property type="evidence" value="ECO:0007669"/>
    <property type="project" value="UniProtKB-KW"/>
</dbReference>
<dbReference type="InterPro" id="IPR003819">
    <property type="entry name" value="TauD/TfdA-like"/>
</dbReference>
<dbReference type="EMBL" id="HBIO01031535">
    <property type="protein sequence ID" value="CAE0479318.1"/>
    <property type="molecule type" value="Transcribed_RNA"/>
</dbReference>
<evidence type="ECO:0000256" key="2">
    <source>
        <dbReference type="ARBA" id="ARBA00023194"/>
    </source>
</evidence>
<keyword evidence="4" id="KW-0812">Transmembrane</keyword>
<feature type="region of interest" description="Disordered" evidence="3">
    <location>
        <begin position="373"/>
        <end position="392"/>
    </location>
</feature>
<dbReference type="AlphaFoldDB" id="A0A7S3QJB5"/>
<dbReference type="PANTHER" id="PTHR10696:SF56">
    <property type="entry name" value="TAUD_TFDA-LIKE DOMAIN-CONTAINING PROTEIN"/>
    <property type="match status" value="1"/>
</dbReference>
<reference evidence="6" key="1">
    <citation type="submission" date="2021-01" db="EMBL/GenBank/DDBJ databases">
        <authorList>
            <person name="Corre E."/>
            <person name="Pelletier E."/>
            <person name="Niang G."/>
            <person name="Scheremetjew M."/>
            <person name="Finn R."/>
            <person name="Kale V."/>
            <person name="Holt S."/>
            <person name="Cochrane G."/>
            <person name="Meng A."/>
            <person name="Brown T."/>
            <person name="Cohen L."/>
        </authorList>
    </citation>
    <scope>NUCLEOTIDE SEQUENCE</scope>
    <source>
        <strain evidence="6">MM31A-1</strain>
    </source>
</reference>
<evidence type="ECO:0000259" key="5">
    <source>
        <dbReference type="Pfam" id="PF02668"/>
    </source>
</evidence>
<dbReference type="GO" id="GO:0016491">
    <property type="term" value="F:oxidoreductase activity"/>
    <property type="evidence" value="ECO:0007669"/>
    <property type="project" value="UniProtKB-KW"/>
</dbReference>
<keyword evidence="4" id="KW-1133">Transmembrane helix</keyword>
<evidence type="ECO:0000256" key="1">
    <source>
        <dbReference type="ARBA" id="ARBA00023002"/>
    </source>
</evidence>
<dbReference type="SUPFAM" id="SSF51197">
    <property type="entry name" value="Clavaminate synthase-like"/>
    <property type="match status" value="1"/>
</dbReference>
<evidence type="ECO:0000256" key="4">
    <source>
        <dbReference type="SAM" id="Phobius"/>
    </source>
</evidence>
<protein>
    <recommendedName>
        <fullName evidence="5">TauD/TfdA-like domain-containing protein</fullName>
    </recommendedName>
</protein>
<dbReference type="Gene3D" id="3.60.130.10">
    <property type="entry name" value="Clavaminate synthase-like"/>
    <property type="match status" value="1"/>
</dbReference>
<dbReference type="PANTHER" id="PTHR10696">
    <property type="entry name" value="GAMMA-BUTYROBETAINE HYDROXYLASE-RELATED"/>
    <property type="match status" value="1"/>
</dbReference>
<keyword evidence="1" id="KW-0560">Oxidoreductase</keyword>
<dbReference type="Pfam" id="PF02668">
    <property type="entry name" value="TauD"/>
    <property type="match status" value="1"/>
</dbReference>
<feature type="domain" description="TauD/TfdA-like" evidence="5">
    <location>
        <begin position="44"/>
        <end position="364"/>
    </location>
</feature>
<evidence type="ECO:0000313" key="6">
    <source>
        <dbReference type="EMBL" id="CAE0479318.1"/>
    </source>
</evidence>